<evidence type="ECO:0000256" key="8">
    <source>
        <dbReference type="ARBA" id="ARBA00047811"/>
    </source>
</evidence>
<dbReference type="PANTHER" id="PTHR24056">
    <property type="entry name" value="CELL DIVISION PROTEIN KINASE"/>
    <property type="match status" value="1"/>
</dbReference>
<keyword evidence="5 10" id="KW-0547">Nucleotide-binding</keyword>
<organism evidence="13 14">
    <name type="scientific">Chroomonas mesostigmatica CCMP1168</name>
    <dbReference type="NCBI Taxonomy" id="1195612"/>
    <lineage>
        <taxon>Eukaryota</taxon>
        <taxon>Cryptophyceae</taxon>
        <taxon>Pyrenomonadales</taxon>
        <taxon>Chroomonadaceae</taxon>
        <taxon>Chroomonas</taxon>
    </lineage>
</organism>
<dbReference type="Gene3D" id="1.10.510.10">
    <property type="entry name" value="Transferase(Phosphotransferase) domain 1"/>
    <property type="match status" value="1"/>
</dbReference>
<dbReference type="SMART" id="SM00220">
    <property type="entry name" value="S_TKc"/>
    <property type="match status" value="1"/>
</dbReference>
<evidence type="ECO:0000313" key="14">
    <source>
        <dbReference type="Proteomes" id="UP000243348"/>
    </source>
</evidence>
<proteinExistence type="inferred from homology"/>
<name>J7G7L8_9CRYP</name>
<dbReference type="CDD" id="cd07829">
    <property type="entry name" value="STKc_CDK_like"/>
    <property type="match status" value="1"/>
</dbReference>
<dbReference type="InterPro" id="IPR011009">
    <property type="entry name" value="Kinase-like_dom_sf"/>
</dbReference>
<dbReference type="InterPro" id="IPR050108">
    <property type="entry name" value="CDK"/>
</dbReference>
<dbReference type="GO" id="GO:0004693">
    <property type="term" value="F:cyclin-dependent protein serine/threonine kinase activity"/>
    <property type="evidence" value="ECO:0007669"/>
    <property type="project" value="UniProtKB-EC"/>
</dbReference>
<keyword evidence="7 10" id="KW-0067">ATP-binding</keyword>
<dbReference type="Gene3D" id="3.30.200.20">
    <property type="entry name" value="Phosphorylase Kinase, domain 1"/>
    <property type="match status" value="1"/>
</dbReference>
<dbReference type="FunFam" id="1.10.510.10:FF:000611">
    <property type="entry name" value="CMGC family protein kinase"/>
    <property type="match status" value="1"/>
</dbReference>
<evidence type="ECO:0000256" key="9">
    <source>
        <dbReference type="ARBA" id="ARBA00048367"/>
    </source>
</evidence>
<evidence type="ECO:0000256" key="2">
    <source>
        <dbReference type="ARBA" id="ARBA00012425"/>
    </source>
</evidence>
<dbReference type="GO" id="GO:0010468">
    <property type="term" value="P:regulation of gene expression"/>
    <property type="evidence" value="ECO:0007669"/>
    <property type="project" value="TreeGrafter"/>
</dbReference>
<evidence type="ECO:0000256" key="10">
    <source>
        <dbReference type="PROSITE-ProRule" id="PRU10141"/>
    </source>
</evidence>
<feature type="binding site" evidence="10">
    <location>
        <position position="33"/>
    </location>
    <ligand>
        <name>ATP</name>
        <dbReference type="ChEBI" id="CHEBI:30616"/>
    </ligand>
</feature>
<evidence type="ECO:0000256" key="1">
    <source>
        <dbReference type="ARBA" id="ARBA00006485"/>
    </source>
</evidence>
<evidence type="ECO:0000259" key="12">
    <source>
        <dbReference type="PROSITE" id="PS50011"/>
    </source>
</evidence>
<evidence type="ECO:0000256" key="6">
    <source>
        <dbReference type="ARBA" id="ARBA00022777"/>
    </source>
</evidence>
<evidence type="ECO:0000256" key="11">
    <source>
        <dbReference type="RuleBase" id="RU000304"/>
    </source>
</evidence>
<evidence type="ECO:0000256" key="3">
    <source>
        <dbReference type="ARBA" id="ARBA00022527"/>
    </source>
</evidence>
<dbReference type="AlphaFoldDB" id="J7G7L8"/>
<keyword evidence="13" id="KW-0542">Nucleomorph</keyword>
<accession>J7G7L8</accession>
<dbReference type="InterPro" id="IPR000719">
    <property type="entry name" value="Prot_kinase_dom"/>
</dbReference>
<dbReference type="GO" id="GO:0005737">
    <property type="term" value="C:cytoplasm"/>
    <property type="evidence" value="ECO:0007669"/>
    <property type="project" value="TreeGrafter"/>
</dbReference>
<sequence>MEKYQKFELLGEGAYGKVFRGRDVRTGQTIAIKRTVAEDVFQGIPPTSLREISILKTLSECEYIVKLLDAIITKDEIGRTVIYIVFQYLDCDLKAFMVMTRGKGKGLDRFLAKKFCFQLLLGLKHCHNYGIMHRDLKPQNLLVQKGKKIKVADFGLSRNFSLPVGKYTHEVVTLWYRAPELLLGAKAYSTPIDLWSVGCIFVEMLTGTAIFRGENEFEQILAIFKILGTPNEKNWPGITHFKFWHDYPQWESTKLEDVISVYDPDIIELLTSLLRLNPSKRCSVKKAVENHYFDDIRKIY</sequence>
<evidence type="ECO:0000256" key="4">
    <source>
        <dbReference type="ARBA" id="ARBA00022679"/>
    </source>
</evidence>
<reference evidence="13 14" key="1">
    <citation type="journal article" date="2012" name="Genome Biol. Evol.">
        <title>Nucleomorph genome sequence of the cryptophyte alga Chroomonas mesostigmatica CCMP1168 reveals lineage-specific gene loss and genome complexity.</title>
        <authorList>
            <person name="Moore C.E."/>
            <person name="Curtis B."/>
            <person name="Mills T."/>
            <person name="Tanifuji G."/>
            <person name="Archibald J.M."/>
        </authorList>
    </citation>
    <scope>NUCLEOTIDE SEQUENCE [LARGE SCALE GENOMIC DNA]</scope>
    <source>
        <strain evidence="13 14">CCMP1168</strain>
    </source>
</reference>
<dbReference type="GO" id="GO:0010389">
    <property type="term" value="P:regulation of G2/M transition of mitotic cell cycle"/>
    <property type="evidence" value="ECO:0007669"/>
    <property type="project" value="TreeGrafter"/>
</dbReference>
<dbReference type="GO" id="GO:0000307">
    <property type="term" value="C:cyclin-dependent protein kinase holoenzyme complex"/>
    <property type="evidence" value="ECO:0007669"/>
    <property type="project" value="TreeGrafter"/>
</dbReference>
<gene>
    <name evidence="13" type="primary">kin(cdc)</name>
    <name evidence="13" type="ORF">CMESO_84</name>
</gene>
<evidence type="ECO:0000313" key="13">
    <source>
        <dbReference type="EMBL" id="AFP65283.1"/>
    </source>
</evidence>
<dbReference type="InterPro" id="IPR008271">
    <property type="entry name" value="Ser/Thr_kinase_AS"/>
</dbReference>
<dbReference type="GO" id="GO:0030332">
    <property type="term" value="F:cyclin binding"/>
    <property type="evidence" value="ECO:0007669"/>
    <property type="project" value="TreeGrafter"/>
</dbReference>
<dbReference type="PROSITE" id="PS00108">
    <property type="entry name" value="PROTEIN_KINASE_ST"/>
    <property type="match status" value="1"/>
</dbReference>
<dbReference type="EMBL" id="CP003680">
    <property type="protein sequence ID" value="AFP65283.1"/>
    <property type="molecule type" value="Genomic_DNA"/>
</dbReference>
<protein>
    <recommendedName>
        <fullName evidence="2">cyclin-dependent kinase</fullName>
        <ecNumber evidence="2">2.7.11.22</ecNumber>
    </recommendedName>
</protein>
<dbReference type="GO" id="GO:0007165">
    <property type="term" value="P:signal transduction"/>
    <property type="evidence" value="ECO:0007669"/>
    <property type="project" value="TreeGrafter"/>
</dbReference>
<dbReference type="GO" id="GO:0005524">
    <property type="term" value="F:ATP binding"/>
    <property type="evidence" value="ECO:0007669"/>
    <property type="project" value="UniProtKB-UniRule"/>
</dbReference>
<dbReference type="PROSITE" id="PS50011">
    <property type="entry name" value="PROTEIN_KINASE_DOM"/>
    <property type="match status" value="1"/>
</dbReference>
<dbReference type="PROSITE" id="PS00107">
    <property type="entry name" value="PROTEIN_KINASE_ATP"/>
    <property type="match status" value="1"/>
</dbReference>
<comment type="catalytic activity">
    <reaction evidence="8">
        <text>L-threonyl-[protein] + ATP = O-phospho-L-threonyl-[protein] + ADP + H(+)</text>
        <dbReference type="Rhea" id="RHEA:46608"/>
        <dbReference type="Rhea" id="RHEA-COMP:11060"/>
        <dbReference type="Rhea" id="RHEA-COMP:11605"/>
        <dbReference type="ChEBI" id="CHEBI:15378"/>
        <dbReference type="ChEBI" id="CHEBI:30013"/>
        <dbReference type="ChEBI" id="CHEBI:30616"/>
        <dbReference type="ChEBI" id="CHEBI:61977"/>
        <dbReference type="ChEBI" id="CHEBI:456216"/>
        <dbReference type="EC" id="2.7.11.22"/>
    </reaction>
</comment>
<dbReference type="Pfam" id="PF00069">
    <property type="entry name" value="Pkinase"/>
    <property type="match status" value="1"/>
</dbReference>
<keyword evidence="3 11" id="KW-0723">Serine/threonine-protein kinase</keyword>
<comment type="similarity">
    <text evidence="1">Belongs to the protein kinase superfamily. CMGC Ser/Thr protein kinase family. CDC2/CDKX subfamily.</text>
</comment>
<keyword evidence="6 13" id="KW-0418">Kinase</keyword>
<feature type="domain" description="Protein kinase" evidence="12">
    <location>
        <begin position="4"/>
        <end position="293"/>
    </location>
</feature>
<dbReference type="InterPro" id="IPR017441">
    <property type="entry name" value="Protein_kinase_ATP_BS"/>
</dbReference>
<dbReference type="PANTHER" id="PTHR24056:SF254">
    <property type="entry name" value="CYCLIN-DEPENDENT KINASE 2"/>
    <property type="match status" value="1"/>
</dbReference>
<dbReference type="Proteomes" id="UP000243348">
    <property type="component" value="Nucleomorph 1"/>
</dbReference>
<dbReference type="GO" id="GO:0005634">
    <property type="term" value="C:nucleus"/>
    <property type="evidence" value="ECO:0007669"/>
    <property type="project" value="TreeGrafter"/>
</dbReference>
<geneLocation type="nucleomorph" evidence="13"/>
<dbReference type="SUPFAM" id="SSF56112">
    <property type="entry name" value="Protein kinase-like (PK-like)"/>
    <property type="match status" value="1"/>
</dbReference>
<evidence type="ECO:0000256" key="7">
    <source>
        <dbReference type="ARBA" id="ARBA00022840"/>
    </source>
</evidence>
<dbReference type="EC" id="2.7.11.22" evidence="2"/>
<dbReference type="GO" id="GO:0000082">
    <property type="term" value="P:G1/S transition of mitotic cell cycle"/>
    <property type="evidence" value="ECO:0007669"/>
    <property type="project" value="TreeGrafter"/>
</dbReference>
<keyword evidence="4" id="KW-0808">Transferase</keyword>
<evidence type="ECO:0000256" key="5">
    <source>
        <dbReference type="ARBA" id="ARBA00022741"/>
    </source>
</evidence>
<comment type="catalytic activity">
    <reaction evidence="9">
        <text>L-seryl-[protein] + ATP = O-phospho-L-seryl-[protein] + ADP + H(+)</text>
        <dbReference type="Rhea" id="RHEA:17989"/>
        <dbReference type="Rhea" id="RHEA-COMP:9863"/>
        <dbReference type="Rhea" id="RHEA-COMP:11604"/>
        <dbReference type="ChEBI" id="CHEBI:15378"/>
        <dbReference type="ChEBI" id="CHEBI:29999"/>
        <dbReference type="ChEBI" id="CHEBI:30616"/>
        <dbReference type="ChEBI" id="CHEBI:83421"/>
        <dbReference type="ChEBI" id="CHEBI:456216"/>
        <dbReference type="EC" id="2.7.11.22"/>
    </reaction>
</comment>